<name>A0A178LNY8_MYCIR</name>
<accession>A0A178LNY8</accession>
<dbReference type="InterPro" id="IPR041698">
    <property type="entry name" value="Methyltransf_25"/>
</dbReference>
<dbReference type="Proteomes" id="UP000078396">
    <property type="component" value="Unassembled WGS sequence"/>
</dbReference>
<dbReference type="Gene3D" id="3.40.50.150">
    <property type="entry name" value="Vaccinia Virus protein VP39"/>
    <property type="match status" value="1"/>
</dbReference>
<sequence>MNASDPHPEPEGGLFAGTAWHYARYRPGYPPTVLHELIARLGLDGTGRLLDLGCGTGQLTLPLAAHVSEAVGVDPEPDMLTEAHRQASDQGVTNVHWVRGSSADLPGNLGHFQLVTMGRCFHWMDREHVLTALGEMVDEQGALVIVNDSNLNLTSTPWQQAIADTQRRFLAPNPDHGPIPAAGHGPPHEQVLANSPFRHVHREVHQYQRTWTINEAIGYLYSTSLPLRRLLGDRRTAFEEALSTTLLSIDPIGQFTEPVALEVLTATRD</sequence>
<comment type="caution">
    <text evidence="4">The sequence shown here is derived from an EMBL/GenBank/DDBJ whole genome shotgun (WGS) entry which is preliminary data.</text>
</comment>
<dbReference type="GO" id="GO:0008168">
    <property type="term" value="F:methyltransferase activity"/>
    <property type="evidence" value="ECO:0007669"/>
    <property type="project" value="UniProtKB-KW"/>
</dbReference>
<dbReference type="OrthoDB" id="9797252at2"/>
<dbReference type="PANTHER" id="PTHR44942:SF4">
    <property type="entry name" value="METHYLTRANSFERASE TYPE 11 DOMAIN-CONTAINING PROTEIN"/>
    <property type="match status" value="1"/>
</dbReference>
<evidence type="ECO:0000259" key="3">
    <source>
        <dbReference type="Pfam" id="PF13649"/>
    </source>
</evidence>
<protein>
    <recommendedName>
        <fullName evidence="3">Methyltransferase domain-containing protein</fullName>
    </recommendedName>
</protein>
<dbReference type="CDD" id="cd02440">
    <property type="entry name" value="AdoMet_MTases"/>
    <property type="match status" value="1"/>
</dbReference>
<evidence type="ECO:0000256" key="2">
    <source>
        <dbReference type="ARBA" id="ARBA00022679"/>
    </source>
</evidence>
<dbReference type="EMBL" id="LWCS01000055">
    <property type="protein sequence ID" value="OAN32070.1"/>
    <property type="molecule type" value="Genomic_DNA"/>
</dbReference>
<dbReference type="GO" id="GO:0032259">
    <property type="term" value="P:methylation"/>
    <property type="evidence" value="ECO:0007669"/>
    <property type="project" value="UniProtKB-KW"/>
</dbReference>
<dbReference type="AlphaFoldDB" id="A0A178LNY8"/>
<keyword evidence="1" id="KW-0489">Methyltransferase</keyword>
<feature type="domain" description="Methyltransferase" evidence="3">
    <location>
        <begin position="50"/>
        <end position="137"/>
    </location>
</feature>
<dbReference type="InterPro" id="IPR051052">
    <property type="entry name" value="Diverse_substrate_MTase"/>
</dbReference>
<dbReference type="RefSeq" id="WP_064284525.1">
    <property type="nucleotide sequence ID" value="NZ_LWCS01000055.1"/>
</dbReference>
<gene>
    <name evidence="4" type="ORF">A4X20_28765</name>
</gene>
<keyword evidence="2" id="KW-0808">Transferase</keyword>
<dbReference type="InterPro" id="IPR029063">
    <property type="entry name" value="SAM-dependent_MTases_sf"/>
</dbReference>
<organism evidence="4 5">
    <name type="scientific">Mycolicibacterium iranicum</name>
    <name type="common">Mycobacterium iranicum</name>
    <dbReference type="NCBI Taxonomy" id="912594"/>
    <lineage>
        <taxon>Bacteria</taxon>
        <taxon>Bacillati</taxon>
        <taxon>Actinomycetota</taxon>
        <taxon>Actinomycetes</taxon>
        <taxon>Mycobacteriales</taxon>
        <taxon>Mycobacteriaceae</taxon>
        <taxon>Mycolicibacterium</taxon>
    </lineage>
</organism>
<evidence type="ECO:0000313" key="4">
    <source>
        <dbReference type="EMBL" id="OAN32070.1"/>
    </source>
</evidence>
<proteinExistence type="predicted"/>
<dbReference type="SUPFAM" id="SSF53335">
    <property type="entry name" value="S-adenosyl-L-methionine-dependent methyltransferases"/>
    <property type="match status" value="1"/>
</dbReference>
<dbReference type="PANTHER" id="PTHR44942">
    <property type="entry name" value="METHYLTRANSF_11 DOMAIN-CONTAINING PROTEIN"/>
    <property type="match status" value="1"/>
</dbReference>
<dbReference type="Pfam" id="PF13649">
    <property type="entry name" value="Methyltransf_25"/>
    <property type="match status" value="1"/>
</dbReference>
<evidence type="ECO:0000256" key="1">
    <source>
        <dbReference type="ARBA" id="ARBA00022603"/>
    </source>
</evidence>
<evidence type="ECO:0000313" key="5">
    <source>
        <dbReference type="Proteomes" id="UP000078396"/>
    </source>
</evidence>
<reference evidence="4 5" key="1">
    <citation type="submission" date="2016-04" db="EMBL/GenBank/DDBJ databases">
        <title>Draft Genome Sequences of Staphylococcus capitis Strain H36, S. capitis Strain H65, S. cohnii Strain H62, S. hominis Strain H69, Mycobacterium iranicum Strain H39, Plantibacter sp. Strain H53, Pseudomonas oryzihabitans Strain H72, and Microbacterium sp. Strain H83, isolated from residential settings.</title>
        <authorList>
            <person name="Lymperopoulou D."/>
            <person name="Adams R.I."/>
            <person name="Lindow S."/>
            <person name="Coil D.A."/>
            <person name="Jospin G."/>
            <person name="Eisen J.A."/>
        </authorList>
    </citation>
    <scope>NUCLEOTIDE SEQUENCE [LARGE SCALE GENOMIC DNA]</scope>
    <source>
        <strain evidence="4 5">H39</strain>
    </source>
</reference>